<reference evidence="1" key="1">
    <citation type="submission" date="2007-04" db="EMBL/GenBank/DDBJ databases">
        <title>Complete sequence of chromosome of Rhodobacter sphaeroides ATCC 17025.</title>
        <authorList>
            <consortium name="US DOE Joint Genome Institute"/>
            <person name="Copeland A."/>
            <person name="Lucas S."/>
            <person name="Lapidus A."/>
            <person name="Barry K."/>
            <person name="Detter J.C."/>
            <person name="Glavina del Rio T."/>
            <person name="Hammon N."/>
            <person name="Israni S."/>
            <person name="Dalin E."/>
            <person name="Tice H."/>
            <person name="Pitluck S."/>
            <person name="Chertkov O."/>
            <person name="Brettin T."/>
            <person name="Bruce D."/>
            <person name="Han C."/>
            <person name="Schmutz J."/>
            <person name="Larimer F."/>
            <person name="Land M."/>
            <person name="Hauser L."/>
            <person name="Kyrpides N."/>
            <person name="Kim E."/>
            <person name="Richardson P."/>
            <person name="Mackenzie C."/>
            <person name="Choudhary M."/>
            <person name="Donohue T.J."/>
            <person name="Kaplan S."/>
        </authorList>
    </citation>
    <scope>NUCLEOTIDE SEQUENCE [LARGE SCALE GENOMIC DNA]</scope>
    <source>
        <strain evidence="1">ATCC 17025</strain>
    </source>
</reference>
<name>A4WTJ1_CERS5</name>
<dbReference type="STRING" id="349102.Rsph17025_1813"/>
<accession>A4WTJ1</accession>
<evidence type="ECO:0000313" key="1">
    <source>
        <dbReference type="EMBL" id="ABP70705.1"/>
    </source>
</evidence>
<dbReference type="EMBL" id="CP000661">
    <property type="protein sequence ID" value="ABP70705.1"/>
    <property type="molecule type" value="Genomic_DNA"/>
</dbReference>
<protein>
    <submittedName>
        <fullName evidence="1">Uncharacterized protein</fullName>
    </submittedName>
</protein>
<dbReference type="HOGENOM" id="CLU_2603759_0_0_5"/>
<sequence>MRRVENPAFMIHADEPEPADALREEAVELVAQFPHGLVVGFIEDVAVQEPSQGLRRELVVPADRLDVVEKAHCELHRLT</sequence>
<dbReference type="AlphaFoldDB" id="A4WTJ1"/>
<organism evidence="1">
    <name type="scientific">Cereibacter sphaeroides (strain ATCC 17025 / ATH 2.4.3)</name>
    <name type="common">Rhodobacter sphaeroides</name>
    <dbReference type="NCBI Taxonomy" id="349102"/>
    <lineage>
        <taxon>Bacteria</taxon>
        <taxon>Pseudomonadati</taxon>
        <taxon>Pseudomonadota</taxon>
        <taxon>Alphaproteobacteria</taxon>
        <taxon>Rhodobacterales</taxon>
        <taxon>Paracoccaceae</taxon>
        <taxon>Cereibacter</taxon>
    </lineage>
</organism>
<proteinExistence type="predicted"/>
<gene>
    <name evidence="1" type="ordered locus">Rsph17025_1813</name>
</gene>
<dbReference type="KEGG" id="rsq:Rsph17025_1813"/>